<dbReference type="GO" id="GO:0015668">
    <property type="term" value="F:type III site-specific deoxyribonuclease activity"/>
    <property type="evidence" value="ECO:0007669"/>
    <property type="project" value="InterPro"/>
</dbReference>
<dbReference type="InterPro" id="IPR006935">
    <property type="entry name" value="Helicase/UvrB_N"/>
</dbReference>
<evidence type="ECO:0000313" key="3">
    <source>
        <dbReference type="EMBL" id="MCD5309533.1"/>
    </source>
</evidence>
<dbReference type="InterPro" id="IPR045572">
    <property type="entry name" value="RE_endonuc_C"/>
</dbReference>
<dbReference type="Pfam" id="PF19778">
    <property type="entry name" value="RE_endonuc"/>
    <property type="match status" value="1"/>
</dbReference>
<dbReference type="InterPro" id="IPR027417">
    <property type="entry name" value="P-loop_NTPase"/>
</dbReference>
<proteinExistence type="predicted"/>
<reference evidence="3" key="1">
    <citation type="submission" date="2021-11" db="EMBL/GenBank/DDBJ databases">
        <title>Streptomyces corallinus and Kineosporia corallina sp. nov., two new coral-derived marine actinobacteria.</title>
        <authorList>
            <person name="Buangrab K."/>
            <person name="Sutthacheep M."/>
            <person name="Yeemin T."/>
            <person name="Harunari E."/>
            <person name="Igarashi Y."/>
            <person name="Sripreechasak P."/>
            <person name="Kanchanasin P."/>
            <person name="Tanasupawat S."/>
            <person name="Phongsopitanun W."/>
        </authorList>
    </citation>
    <scope>NUCLEOTIDE SEQUENCE</scope>
    <source>
        <strain evidence="3">JCM 31032</strain>
    </source>
</reference>
<gene>
    <name evidence="3" type="ORF">LR394_01370</name>
</gene>
<feature type="domain" description="Helicase/UvrB N-terminal" evidence="1">
    <location>
        <begin position="72"/>
        <end position="235"/>
    </location>
</feature>
<dbReference type="GO" id="GO:0005524">
    <property type="term" value="F:ATP binding"/>
    <property type="evidence" value="ECO:0007669"/>
    <property type="project" value="InterPro"/>
</dbReference>
<evidence type="ECO:0000259" key="2">
    <source>
        <dbReference type="Pfam" id="PF19778"/>
    </source>
</evidence>
<feature type="domain" description="Type III restriction enzyme C-terminal endonuclease" evidence="2">
    <location>
        <begin position="622"/>
        <end position="664"/>
    </location>
</feature>
<keyword evidence="4" id="KW-1185">Reference proteome</keyword>
<dbReference type="Pfam" id="PF04851">
    <property type="entry name" value="ResIII"/>
    <property type="match status" value="1"/>
</dbReference>
<evidence type="ECO:0000259" key="1">
    <source>
        <dbReference type="Pfam" id="PF04851"/>
    </source>
</evidence>
<organism evidence="3 4">
    <name type="scientific">Kineosporia babensis</name>
    <dbReference type="NCBI Taxonomy" id="499548"/>
    <lineage>
        <taxon>Bacteria</taxon>
        <taxon>Bacillati</taxon>
        <taxon>Actinomycetota</taxon>
        <taxon>Actinomycetes</taxon>
        <taxon>Kineosporiales</taxon>
        <taxon>Kineosporiaceae</taxon>
        <taxon>Kineosporia</taxon>
    </lineage>
</organism>
<sequence length="702" mass="79387">MKLQFKVQHYQTQAVAAVADVFLGQPRSTGPRNAEIALSPLQLMANIHTVQAQRDLPLSRTFADSIGAPGVPNLDVEMETGTGKTYVYGKTILELSRRYGWSRFVVVVPSIAIREGVKRSFDLTAEHFQQEYGTRPRTFVYSSSPAGLREVERFASEAGVQVMIINLQAFNAPGRESRRIYDELDAFQGRRPIDVLRETRPIVIVDEPQKIGSSRSLESLSRFNPLMMLRYSATHRVEHVKVHRLDAVAAFRQKLVKKVAVRGLELSEDGRRIQIREVIKAHLEKERELFGQGVKVLSLFFIDEVAKYRDYGRPGVLGPYAEMFEQEYAALSAVVPADGEYADYLRRDSAAAVHGGYFSVDKKSRHWIDGDVYKTGDEAGQSKDLAAYDLILRDQERLLSLDEPVRFIFSHSALREGWDNPNVFVMGMLKQSGTRISRRQEIGRGLRLAVNQQGRRMDNPLTVHEINVLTVVTDESYTEFVEGLQKESDGDFPVPVDDRRARPRALEFGPEAQRLWNLINRKAVYRVSLATDRLVAAGIAALNRPLLMDPGPGGNYDLVGEISVRTGLTRRTTADLLEQVSDETFTQFRRNPEGFIAEAARRINEQKAVQTVGQLTYELRDERHEYRYVDPAPIDADAQIVVKLPRDYVIPTPAGDYRPDWVLGLADGSIRLVDSLTEDDARVQCARRWLPVLPVEADLWHR</sequence>
<dbReference type="SUPFAM" id="SSF52540">
    <property type="entry name" value="P-loop containing nucleoside triphosphate hydrolases"/>
    <property type="match status" value="2"/>
</dbReference>
<dbReference type="AlphaFoldDB" id="A0A9X1N8L0"/>
<keyword evidence="3" id="KW-0547">Nucleotide-binding</keyword>
<comment type="caution">
    <text evidence="3">The sequence shown here is derived from an EMBL/GenBank/DDBJ whole genome shotgun (WGS) entry which is preliminary data.</text>
</comment>
<dbReference type="GO" id="GO:0003677">
    <property type="term" value="F:DNA binding"/>
    <property type="evidence" value="ECO:0007669"/>
    <property type="project" value="InterPro"/>
</dbReference>
<protein>
    <submittedName>
        <fullName evidence="3">DEAD/DEAH box helicase family protein</fullName>
    </submittedName>
</protein>
<keyword evidence="3" id="KW-0347">Helicase</keyword>
<keyword evidence="3" id="KW-0067">ATP-binding</keyword>
<accession>A0A9X1N8L0</accession>
<dbReference type="GO" id="GO:0004386">
    <property type="term" value="F:helicase activity"/>
    <property type="evidence" value="ECO:0007669"/>
    <property type="project" value="UniProtKB-KW"/>
</dbReference>
<name>A0A9X1N8L0_9ACTN</name>
<dbReference type="Proteomes" id="UP001138997">
    <property type="component" value="Unassembled WGS sequence"/>
</dbReference>
<dbReference type="RefSeq" id="WP_231438458.1">
    <property type="nucleotide sequence ID" value="NZ_JAJOMB010000001.1"/>
</dbReference>
<evidence type="ECO:0000313" key="4">
    <source>
        <dbReference type="Proteomes" id="UP001138997"/>
    </source>
</evidence>
<dbReference type="Gene3D" id="3.40.50.300">
    <property type="entry name" value="P-loop containing nucleotide triphosphate hydrolases"/>
    <property type="match status" value="2"/>
</dbReference>
<keyword evidence="3" id="KW-0378">Hydrolase</keyword>
<dbReference type="EMBL" id="JAJOMB010000001">
    <property type="protein sequence ID" value="MCD5309533.1"/>
    <property type="molecule type" value="Genomic_DNA"/>
</dbReference>